<feature type="region of interest" description="Disordered" evidence="8">
    <location>
        <begin position="1"/>
        <end position="22"/>
    </location>
</feature>
<evidence type="ECO:0000256" key="5">
    <source>
        <dbReference type="ARBA" id="ARBA00022833"/>
    </source>
</evidence>
<evidence type="ECO:0000256" key="1">
    <source>
        <dbReference type="ARBA" id="ARBA00004123"/>
    </source>
</evidence>
<name>A0A7K6E1P9_9PASS</name>
<feature type="non-terminal residue" evidence="10">
    <location>
        <position position="1"/>
    </location>
</feature>
<feature type="domain" description="C2H2-type" evidence="9">
    <location>
        <begin position="30"/>
        <end position="57"/>
    </location>
</feature>
<feature type="non-terminal residue" evidence="10">
    <location>
        <position position="82"/>
    </location>
</feature>
<evidence type="ECO:0000313" key="10">
    <source>
        <dbReference type="EMBL" id="NWV32913.1"/>
    </source>
</evidence>
<protein>
    <submittedName>
        <fullName evidence="10">ZN787 protein</fullName>
    </submittedName>
</protein>
<gene>
    <name evidence="10" type="primary">Znf787</name>
    <name evidence="10" type="ORF">GRAPIC_R15204</name>
</gene>
<accession>A0A7K6E1P9</accession>
<dbReference type="FunFam" id="3.30.160.60:FF:000478">
    <property type="entry name" value="Zinc finger protein 133"/>
    <property type="match status" value="1"/>
</dbReference>
<dbReference type="InterPro" id="IPR036236">
    <property type="entry name" value="Znf_C2H2_sf"/>
</dbReference>
<keyword evidence="5" id="KW-0862">Zinc</keyword>
<dbReference type="Pfam" id="PF00096">
    <property type="entry name" value="zf-C2H2"/>
    <property type="match status" value="1"/>
</dbReference>
<dbReference type="GO" id="GO:0000981">
    <property type="term" value="F:DNA-binding transcription factor activity, RNA polymerase II-specific"/>
    <property type="evidence" value="ECO:0007669"/>
    <property type="project" value="TreeGrafter"/>
</dbReference>
<evidence type="ECO:0000259" key="9">
    <source>
        <dbReference type="PROSITE" id="PS50157"/>
    </source>
</evidence>
<keyword evidence="6" id="KW-0539">Nucleus</keyword>
<dbReference type="Pfam" id="PF13894">
    <property type="entry name" value="zf-C2H2_4"/>
    <property type="match status" value="1"/>
</dbReference>
<dbReference type="Proteomes" id="UP000575029">
    <property type="component" value="Unassembled WGS sequence"/>
</dbReference>
<keyword evidence="3" id="KW-0677">Repeat</keyword>
<comment type="subcellular location">
    <subcellularLocation>
        <location evidence="1">Nucleus</location>
    </subcellularLocation>
</comment>
<dbReference type="PANTHER" id="PTHR24394:SF44">
    <property type="entry name" value="ZINC FINGER PROTEIN 271-LIKE"/>
    <property type="match status" value="1"/>
</dbReference>
<comment type="caution">
    <text evidence="10">The sequence shown here is derived from an EMBL/GenBank/DDBJ whole genome shotgun (WGS) entry which is preliminary data.</text>
</comment>
<dbReference type="SUPFAM" id="SSF57667">
    <property type="entry name" value="beta-beta-alpha zinc fingers"/>
    <property type="match status" value="1"/>
</dbReference>
<dbReference type="SMART" id="SM00355">
    <property type="entry name" value="ZnF_C2H2"/>
    <property type="match status" value="2"/>
</dbReference>
<keyword evidence="11" id="KW-1185">Reference proteome</keyword>
<keyword evidence="2" id="KW-0479">Metal-binding</keyword>
<dbReference type="InterPro" id="IPR013087">
    <property type="entry name" value="Znf_C2H2_type"/>
</dbReference>
<organism evidence="10 11">
    <name type="scientific">Grantiella picta</name>
    <dbReference type="NCBI Taxonomy" id="266360"/>
    <lineage>
        <taxon>Eukaryota</taxon>
        <taxon>Metazoa</taxon>
        <taxon>Chordata</taxon>
        <taxon>Craniata</taxon>
        <taxon>Vertebrata</taxon>
        <taxon>Euteleostomi</taxon>
        <taxon>Archelosauria</taxon>
        <taxon>Archosauria</taxon>
        <taxon>Dinosauria</taxon>
        <taxon>Saurischia</taxon>
        <taxon>Theropoda</taxon>
        <taxon>Coelurosauria</taxon>
        <taxon>Aves</taxon>
        <taxon>Neognathae</taxon>
        <taxon>Neoaves</taxon>
        <taxon>Telluraves</taxon>
        <taxon>Australaves</taxon>
        <taxon>Passeriformes</taxon>
        <taxon>Meliphagoidea</taxon>
        <taxon>Meliphagidae</taxon>
        <taxon>Grantiella</taxon>
    </lineage>
</organism>
<dbReference type="FunFam" id="3.30.160.60:FF:000690">
    <property type="entry name" value="Zinc finger protein 354C"/>
    <property type="match status" value="1"/>
</dbReference>
<dbReference type="Gene3D" id="3.30.160.60">
    <property type="entry name" value="Classic Zinc Finger"/>
    <property type="match status" value="2"/>
</dbReference>
<dbReference type="GO" id="GO:0008270">
    <property type="term" value="F:zinc ion binding"/>
    <property type="evidence" value="ECO:0007669"/>
    <property type="project" value="UniProtKB-KW"/>
</dbReference>
<evidence type="ECO:0000256" key="7">
    <source>
        <dbReference type="PROSITE-ProRule" id="PRU00042"/>
    </source>
</evidence>
<sequence length="82" mass="9235">EPAEFSASSVPGKPRKARRKSGNLRDFGNYACRDCGKSFSCRSHLGKHRRTHAGEKPFGCSRCGRRFGVSSNLYRHLRAHEN</sequence>
<dbReference type="EMBL" id="VZRM01001813">
    <property type="protein sequence ID" value="NWV32913.1"/>
    <property type="molecule type" value="Genomic_DNA"/>
</dbReference>
<dbReference type="PROSITE" id="PS50157">
    <property type="entry name" value="ZINC_FINGER_C2H2_2"/>
    <property type="match status" value="2"/>
</dbReference>
<keyword evidence="4 7" id="KW-0863">Zinc-finger</keyword>
<feature type="compositionally biased region" description="Basic residues" evidence="8">
    <location>
        <begin position="13"/>
        <end position="22"/>
    </location>
</feature>
<dbReference type="GO" id="GO:0005634">
    <property type="term" value="C:nucleus"/>
    <property type="evidence" value="ECO:0007669"/>
    <property type="project" value="UniProtKB-SubCell"/>
</dbReference>
<evidence type="ECO:0000313" key="11">
    <source>
        <dbReference type="Proteomes" id="UP000575029"/>
    </source>
</evidence>
<evidence type="ECO:0000256" key="6">
    <source>
        <dbReference type="ARBA" id="ARBA00023242"/>
    </source>
</evidence>
<evidence type="ECO:0000256" key="8">
    <source>
        <dbReference type="SAM" id="MobiDB-lite"/>
    </source>
</evidence>
<feature type="domain" description="C2H2-type" evidence="9">
    <location>
        <begin position="58"/>
        <end position="82"/>
    </location>
</feature>
<evidence type="ECO:0000256" key="4">
    <source>
        <dbReference type="ARBA" id="ARBA00022771"/>
    </source>
</evidence>
<reference evidence="10 11" key="1">
    <citation type="submission" date="2019-09" db="EMBL/GenBank/DDBJ databases">
        <title>Bird 10,000 Genomes (B10K) Project - Family phase.</title>
        <authorList>
            <person name="Zhang G."/>
        </authorList>
    </citation>
    <scope>NUCLEOTIDE SEQUENCE [LARGE SCALE GENOMIC DNA]</scope>
    <source>
        <strain evidence="10">B10K-DU-029-50</strain>
        <tissue evidence="10">Heart</tissue>
    </source>
</reference>
<evidence type="ECO:0000256" key="3">
    <source>
        <dbReference type="ARBA" id="ARBA00022737"/>
    </source>
</evidence>
<dbReference type="AlphaFoldDB" id="A0A7K6E1P9"/>
<dbReference type="PANTHER" id="PTHR24394">
    <property type="entry name" value="ZINC FINGER PROTEIN"/>
    <property type="match status" value="1"/>
</dbReference>
<proteinExistence type="predicted"/>
<dbReference type="PROSITE" id="PS00028">
    <property type="entry name" value="ZINC_FINGER_C2H2_1"/>
    <property type="match status" value="2"/>
</dbReference>
<evidence type="ECO:0000256" key="2">
    <source>
        <dbReference type="ARBA" id="ARBA00022723"/>
    </source>
</evidence>